<evidence type="ECO:0008006" key="4">
    <source>
        <dbReference type="Google" id="ProtNLM"/>
    </source>
</evidence>
<name>K2QZN6_MACPH</name>
<gene>
    <name evidence="2" type="ORF">MPH_07347</name>
</gene>
<dbReference type="HOGENOM" id="CLU_1759166_0_0_1"/>
<evidence type="ECO:0000256" key="1">
    <source>
        <dbReference type="SAM" id="MobiDB-lite"/>
    </source>
</evidence>
<dbReference type="VEuPathDB" id="FungiDB:MPH_07347"/>
<dbReference type="eggNOG" id="ENOG502T0U7">
    <property type="taxonomic scope" value="Eukaryota"/>
</dbReference>
<dbReference type="EMBL" id="AHHD01000297">
    <property type="protein sequence ID" value="EKG15476.1"/>
    <property type="molecule type" value="Genomic_DNA"/>
</dbReference>
<feature type="region of interest" description="Disordered" evidence="1">
    <location>
        <begin position="53"/>
        <end position="130"/>
    </location>
</feature>
<dbReference type="STRING" id="1126212.K2QZN6"/>
<accession>K2QZN6</accession>
<evidence type="ECO:0000313" key="3">
    <source>
        <dbReference type="Proteomes" id="UP000007129"/>
    </source>
</evidence>
<feature type="compositionally biased region" description="Low complexity" evidence="1">
    <location>
        <begin position="63"/>
        <end position="83"/>
    </location>
</feature>
<proteinExistence type="predicted"/>
<comment type="caution">
    <text evidence="2">The sequence shown here is derived from an EMBL/GenBank/DDBJ whole genome shotgun (WGS) entry which is preliminary data.</text>
</comment>
<sequence length="165" mass="18064">MPTVWTAEVDQRLFTATMEVCGVAISAKQYEEIAERMGEGFTKNSIEHRFRKLKKGQGDGNGAAPVKAKAATPKAPRTATPKTSAKKDRAGYEATQKPARGSTRKRAARESTEPPSGDDGAPDSLTKKIKYELEDEEVELTMDAELLASQMRKNGPMYLEDGEEV</sequence>
<organism evidence="2 3">
    <name type="scientific">Macrophomina phaseolina (strain MS6)</name>
    <name type="common">Charcoal rot fungus</name>
    <dbReference type="NCBI Taxonomy" id="1126212"/>
    <lineage>
        <taxon>Eukaryota</taxon>
        <taxon>Fungi</taxon>
        <taxon>Dikarya</taxon>
        <taxon>Ascomycota</taxon>
        <taxon>Pezizomycotina</taxon>
        <taxon>Dothideomycetes</taxon>
        <taxon>Dothideomycetes incertae sedis</taxon>
        <taxon>Botryosphaeriales</taxon>
        <taxon>Botryosphaeriaceae</taxon>
        <taxon>Macrophomina</taxon>
    </lineage>
</organism>
<protein>
    <recommendedName>
        <fullName evidence="4">Myb-like domain-containing protein</fullName>
    </recommendedName>
</protein>
<reference evidence="2 3" key="1">
    <citation type="journal article" date="2012" name="BMC Genomics">
        <title>Tools to kill: Genome of one of the most destructive plant pathogenic fungi Macrophomina phaseolina.</title>
        <authorList>
            <person name="Islam M.S."/>
            <person name="Haque M.S."/>
            <person name="Islam M.M."/>
            <person name="Emdad E.M."/>
            <person name="Halim A."/>
            <person name="Hossen Q.M.M."/>
            <person name="Hossain M.Z."/>
            <person name="Ahmed B."/>
            <person name="Rahim S."/>
            <person name="Rahman M.S."/>
            <person name="Alam M.M."/>
            <person name="Hou S."/>
            <person name="Wan X."/>
            <person name="Saito J.A."/>
            <person name="Alam M."/>
        </authorList>
    </citation>
    <scope>NUCLEOTIDE SEQUENCE [LARGE SCALE GENOMIC DNA]</scope>
    <source>
        <strain evidence="2 3">MS6</strain>
    </source>
</reference>
<dbReference type="Proteomes" id="UP000007129">
    <property type="component" value="Unassembled WGS sequence"/>
</dbReference>
<dbReference type="InParanoid" id="K2QZN6"/>
<dbReference type="AlphaFoldDB" id="K2QZN6"/>
<evidence type="ECO:0000313" key="2">
    <source>
        <dbReference type="EMBL" id="EKG15476.1"/>
    </source>
</evidence>
<dbReference type="OrthoDB" id="4188672at2759"/>